<feature type="domain" description="MobA-like NTP transferase" evidence="2">
    <location>
        <begin position="7"/>
        <end position="148"/>
    </location>
</feature>
<dbReference type="InterPro" id="IPR029044">
    <property type="entry name" value="Nucleotide-diphossugar_trans"/>
</dbReference>
<gene>
    <name evidence="3" type="ORF">NUH22_02310</name>
</gene>
<dbReference type="Proteomes" id="UP001060018">
    <property type="component" value="Chromosome"/>
</dbReference>
<dbReference type="Gene3D" id="3.90.550.10">
    <property type="entry name" value="Spore Coat Polysaccharide Biosynthesis Protein SpsA, Chain A"/>
    <property type="match status" value="1"/>
</dbReference>
<protein>
    <submittedName>
        <fullName evidence="3">NTP transferase domain-containing protein</fullName>
    </submittedName>
</protein>
<keyword evidence="1 3" id="KW-0808">Transferase</keyword>
<evidence type="ECO:0000313" key="3">
    <source>
        <dbReference type="EMBL" id="UUX59496.1"/>
    </source>
</evidence>
<evidence type="ECO:0000256" key="1">
    <source>
        <dbReference type="ARBA" id="ARBA00022679"/>
    </source>
</evidence>
<dbReference type="InterPro" id="IPR025877">
    <property type="entry name" value="MobA-like_NTP_Trfase"/>
</dbReference>
<dbReference type="Pfam" id="PF12804">
    <property type="entry name" value="NTP_transf_3"/>
    <property type="match status" value="1"/>
</dbReference>
<dbReference type="RefSeq" id="WP_171918619.1">
    <property type="nucleotide sequence ID" value="NZ_CP102487.1"/>
</dbReference>
<dbReference type="GO" id="GO:0016779">
    <property type="term" value="F:nucleotidyltransferase activity"/>
    <property type="evidence" value="ECO:0007669"/>
    <property type="project" value="UniProtKB-ARBA"/>
</dbReference>
<dbReference type="EMBL" id="CP102487">
    <property type="protein sequence ID" value="UUX59496.1"/>
    <property type="molecule type" value="Genomic_DNA"/>
</dbReference>
<dbReference type="AlphaFoldDB" id="A0AA94XSC4"/>
<dbReference type="PANTHER" id="PTHR19136:SF81">
    <property type="entry name" value="MOLYBDENUM COFACTOR GUANYLYLTRANSFERASE"/>
    <property type="match status" value="1"/>
</dbReference>
<organism evidence="3 4">
    <name type="scientific">Glutamicibacter halophytocola</name>
    <dbReference type="NCBI Taxonomy" id="1933880"/>
    <lineage>
        <taxon>Bacteria</taxon>
        <taxon>Bacillati</taxon>
        <taxon>Actinomycetota</taxon>
        <taxon>Actinomycetes</taxon>
        <taxon>Micrococcales</taxon>
        <taxon>Micrococcaceae</taxon>
        <taxon>Glutamicibacter</taxon>
    </lineage>
</organism>
<dbReference type="SUPFAM" id="SSF53448">
    <property type="entry name" value="Nucleotide-diphospho-sugar transferases"/>
    <property type="match status" value="1"/>
</dbReference>
<sequence>MSPDFDALVLAGGRGTRLGGANKPELLLHGQRLVDRVIHAARHAGAVRVVVAGEKASGTLADAVLREDPPFAGPLAGIAAGIGAVQNPWCLILACDLEHPEAVVQVLLDNLDHRAADGLVLRDAHGYMQWLAGIYRTAAVAQACAELGDRLVNAPVRAALGQLDLADLPVDDETTNDIDTLQALERARRDERN</sequence>
<proteinExistence type="predicted"/>
<dbReference type="PANTHER" id="PTHR19136">
    <property type="entry name" value="MOLYBDENUM COFACTOR GUANYLYLTRANSFERASE"/>
    <property type="match status" value="1"/>
</dbReference>
<evidence type="ECO:0000259" key="2">
    <source>
        <dbReference type="Pfam" id="PF12804"/>
    </source>
</evidence>
<evidence type="ECO:0000313" key="4">
    <source>
        <dbReference type="Proteomes" id="UP001060018"/>
    </source>
</evidence>
<name>A0AA94XSC4_9MICC</name>
<accession>A0AA94XSC4</accession>
<reference evidence="3" key="1">
    <citation type="journal article" date="2022" name="Pest Manag. Sci.">
        <title>Glutamicibacter halophytocola-mediated host fitness of potato tuber moth on Solanaceae crops.</title>
        <authorList>
            <person name="Wang W."/>
            <person name="Xiao G."/>
            <person name="Du G."/>
            <person name="Chang L."/>
            <person name="Yang Y."/>
            <person name="Ye J."/>
            <person name="Chen B."/>
        </authorList>
    </citation>
    <scope>NUCLEOTIDE SEQUENCE</scope>
    <source>
        <strain evidence="3">S2</strain>
    </source>
</reference>